<name>A0A803PTP1_CANSA</name>
<evidence type="ECO:0000313" key="2">
    <source>
        <dbReference type="EnsemblPlants" id="cds.evm.model.06.1248"/>
    </source>
</evidence>
<dbReference type="AlphaFoldDB" id="A0A803PTP1"/>
<keyword evidence="3" id="KW-1185">Reference proteome</keyword>
<evidence type="ECO:0000256" key="1">
    <source>
        <dbReference type="SAM" id="MobiDB-lite"/>
    </source>
</evidence>
<proteinExistence type="predicted"/>
<dbReference type="Proteomes" id="UP000596661">
    <property type="component" value="Chromosome 6"/>
</dbReference>
<organism evidence="2 3">
    <name type="scientific">Cannabis sativa</name>
    <name type="common">Hemp</name>
    <name type="synonym">Marijuana</name>
    <dbReference type="NCBI Taxonomy" id="3483"/>
    <lineage>
        <taxon>Eukaryota</taxon>
        <taxon>Viridiplantae</taxon>
        <taxon>Streptophyta</taxon>
        <taxon>Embryophyta</taxon>
        <taxon>Tracheophyta</taxon>
        <taxon>Spermatophyta</taxon>
        <taxon>Magnoliopsida</taxon>
        <taxon>eudicotyledons</taxon>
        <taxon>Gunneridae</taxon>
        <taxon>Pentapetalae</taxon>
        <taxon>rosids</taxon>
        <taxon>fabids</taxon>
        <taxon>Rosales</taxon>
        <taxon>Cannabaceae</taxon>
        <taxon>Cannabis</taxon>
    </lineage>
</organism>
<dbReference type="EnsemblPlants" id="evm.model.06.1248">
    <property type="protein sequence ID" value="cds.evm.model.06.1248"/>
    <property type="gene ID" value="evm.TU.06.1248"/>
</dbReference>
<dbReference type="Gramene" id="evm.model.06.1248">
    <property type="protein sequence ID" value="cds.evm.model.06.1248"/>
    <property type="gene ID" value="evm.TU.06.1248"/>
</dbReference>
<dbReference type="EMBL" id="UZAU01000598">
    <property type="status" value="NOT_ANNOTATED_CDS"/>
    <property type="molecule type" value="Genomic_DNA"/>
</dbReference>
<feature type="region of interest" description="Disordered" evidence="1">
    <location>
        <begin position="326"/>
        <end position="364"/>
    </location>
</feature>
<sequence length="499" mass="55290">MLHLKPLLCSVVTHARLEDPLAQSVVTQDKHAAFRVRIEVLFRSTVHPPSAKHKRITQRRRVCFLPTGKKEERQDIDPTVNKCPKEKLPEVRGPLVAASLPEPAAFQPSKTALVPFLSPFHSSSRVPIESKAKQKCTIPVHTPSLPYSVEMVCLLCQTRQACVDSKIGLVLLPDQITVDERLQESDGLFQVEDLVTMENLREVGLIAPHQDITHLSVKESVQESLKGDLEEVGEAIEVITAKEDLKAVKADEQWLEDWRRQFPNGLSKVEELSIRFKDVIPNEGAPRASTFGSGEMPFHIIRAPTVSDFKTVNQYRFDPYFLNLDPHSGGDDGKNQASRSRSLEPAPPVSNPEAAPKAPGMDATSTTIMDLTEPFLLVEPLNQVPLESSGGDSSYYNGPVVINQKHTDSSNGGANKKERVETKENVLQLAASRRQSAITSCRLNANRFAMMASRDLMYVADSVRTQANTIGLMAERNCSLIVQLAYDLEVLKVEHANAK</sequence>
<evidence type="ECO:0000313" key="3">
    <source>
        <dbReference type="Proteomes" id="UP000596661"/>
    </source>
</evidence>
<accession>A0A803PTP1</accession>
<reference evidence="2" key="2">
    <citation type="submission" date="2021-03" db="UniProtKB">
        <authorList>
            <consortium name="EnsemblPlants"/>
        </authorList>
    </citation>
    <scope>IDENTIFICATION</scope>
</reference>
<protein>
    <submittedName>
        <fullName evidence="2">Uncharacterized protein</fullName>
    </submittedName>
</protein>
<reference evidence="2" key="1">
    <citation type="submission" date="2018-11" db="EMBL/GenBank/DDBJ databases">
        <authorList>
            <person name="Grassa J C."/>
        </authorList>
    </citation>
    <scope>NUCLEOTIDE SEQUENCE [LARGE SCALE GENOMIC DNA]</scope>
</reference>